<evidence type="ECO:0000313" key="3">
    <source>
        <dbReference type="Proteomes" id="UP000829196"/>
    </source>
</evidence>
<accession>A0A8T3AF41</accession>
<dbReference type="AlphaFoldDB" id="A0A8T3AF41"/>
<feature type="region of interest" description="Disordered" evidence="1">
    <location>
        <begin position="24"/>
        <end position="56"/>
    </location>
</feature>
<gene>
    <name evidence="2" type="ORF">KFK09_024816</name>
</gene>
<feature type="compositionally biased region" description="Basic residues" evidence="1">
    <location>
        <begin position="30"/>
        <end position="46"/>
    </location>
</feature>
<evidence type="ECO:0000313" key="2">
    <source>
        <dbReference type="EMBL" id="KAI0494674.1"/>
    </source>
</evidence>
<proteinExistence type="predicted"/>
<protein>
    <submittedName>
        <fullName evidence="2">Uncharacterized protein</fullName>
    </submittedName>
</protein>
<sequence length="111" mass="14029">MKERKEKGVEGENERKWKEMWREDEGRRKMGEKKKKEGRRRRKWRRRMEEEEEKRRKRRILPCLEEEGGGRPWNRVRERELAAWRRGFGVRMRRGGRLREYESVRVKWGVF</sequence>
<dbReference type="Proteomes" id="UP000829196">
    <property type="component" value="Unassembled WGS sequence"/>
</dbReference>
<organism evidence="2 3">
    <name type="scientific">Dendrobium nobile</name>
    <name type="common">Orchid</name>
    <dbReference type="NCBI Taxonomy" id="94219"/>
    <lineage>
        <taxon>Eukaryota</taxon>
        <taxon>Viridiplantae</taxon>
        <taxon>Streptophyta</taxon>
        <taxon>Embryophyta</taxon>
        <taxon>Tracheophyta</taxon>
        <taxon>Spermatophyta</taxon>
        <taxon>Magnoliopsida</taxon>
        <taxon>Liliopsida</taxon>
        <taxon>Asparagales</taxon>
        <taxon>Orchidaceae</taxon>
        <taxon>Epidendroideae</taxon>
        <taxon>Malaxideae</taxon>
        <taxon>Dendrobiinae</taxon>
        <taxon>Dendrobium</taxon>
    </lineage>
</organism>
<keyword evidence="3" id="KW-1185">Reference proteome</keyword>
<comment type="caution">
    <text evidence="2">The sequence shown here is derived from an EMBL/GenBank/DDBJ whole genome shotgun (WGS) entry which is preliminary data.</text>
</comment>
<dbReference type="EMBL" id="JAGYWB010000017">
    <property type="protein sequence ID" value="KAI0494674.1"/>
    <property type="molecule type" value="Genomic_DNA"/>
</dbReference>
<name>A0A8T3AF41_DENNO</name>
<dbReference type="SMR" id="A0A8T3AF41"/>
<reference evidence="2" key="1">
    <citation type="journal article" date="2022" name="Front. Genet.">
        <title>Chromosome-Scale Assembly of the Dendrobium nobile Genome Provides Insights Into the Molecular Mechanism of the Biosynthesis of the Medicinal Active Ingredient of Dendrobium.</title>
        <authorList>
            <person name="Xu Q."/>
            <person name="Niu S.-C."/>
            <person name="Li K.-L."/>
            <person name="Zheng P.-J."/>
            <person name="Zhang X.-J."/>
            <person name="Jia Y."/>
            <person name="Liu Y."/>
            <person name="Niu Y.-X."/>
            <person name="Yu L.-H."/>
            <person name="Chen D.-F."/>
            <person name="Zhang G.-Q."/>
        </authorList>
    </citation>
    <scope>NUCLEOTIDE SEQUENCE</scope>
    <source>
        <tissue evidence="2">Leaf</tissue>
    </source>
</reference>
<evidence type="ECO:0000256" key="1">
    <source>
        <dbReference type="SAM" id="MobiDB-lite"/>
    </source>
</evidence>